<protein>
    <recommendedName>
        <fullName evidence="1">BTB domain-containing protein</fullName>
    </recommendedName>
</protein>
<dbReference type="InterPro" id="IPR000210">
    <property type="entry name" value="BTB/POZ_dom"/>
</dbReference>
<sequence>MNFIFLFDSKKKSLNDNGNGKRFPIQFRKKSSKELSTTTKRNNIIEITLTHTSVESFKILIKYIYTGTIIFEGVKPSTIFDLLVPSNKLGLAELKMFDSFKAREIWDKVIQWRKEQTPNLPSNFEQWNNENFLALKTTLEKKCIPLI</sequence>
<evidence type="ECO:0000313" key="2">
    <source>
        <dbReference type="EMBL" id="RIB15930.1"/>
    </source>
</evidence>
<proteinExistence type="predicted"/>
<dbReference type="Proteomes" id="UP000266673">
    <property type="component" value="Unassembled WGS sequence"/>
</dbReference>
<reference evidence="2 3" key="1">
    <citation type="submission" date="2018-06" db="EMBL/GenBank/DDBJ databases">
        <title>Comparative genomics reveals the genomic features of Rhizophagus irregularis, R. cerebriforme, R. diaphanum and Gigaspora rosea, and their symbiotic lifestyle signature.</title>
        <authorList>
            <person name="Morin E."/>
            <person name="San Clemente H."/>
            <person name="Chen E.C.H."/>
            <person name="De La Providencia I."/>
            <person name="Hainaut M."/>
            <person name="Kuo A."/>
            <person name="Kohler A."/>
            <person name="Murat C."/>
            <person name="Tang N."/>
            <person name="Roy S."/>
            <person name="Loubradou J."/>
            <person name="Henrissat B."/>
            <person name="Grigoriev I.V."/>
            <person name="Corradi N."/>
            <person name="Roux C."/>
            <person name="Martin F.M."/>
        </authorList>
    </citation>
    <scope>NUCLEOTIDE SEQUENCE [LARGE SCALE GENOMIC DNA]</scope>
    <source>
        <strain evidence="2 3">DAOM 194757</strain>
    </source>
</reference>
<gene>
    <name evidence="2" type="ORF">C2G38_2038995</name>
</gene>
<dbReference type="EMBL" id="QKWP01000714">
    <property type="protein sequence ID" value="RIB15930.1"/>
    <property type="molecule type" value="Genomic_DNA"/>
</dbReference>
<dbReference type="InterPro" id="IPR011333">
    <property type="entry name" value="SKP1/BTB/POZ_sf"/>
</dbReference>
<evidence type="ECO:0000259" key="1">
    <source>
        <dbReference type="Pfam" id="PF00651"/>
    </source>
</evidence>
<evidence type="ECO:0000313" key="3">
    <source>
        <dbReference type="Proteomes" id="UP000266673"/>
    </source>
</evidence>
<comment type="caution">
    <text evidence="2">The sequence shown here is derived from an EMBL/GenBank/DDBJ whole genome shotgun (WGS) entry which is preliminary data.</text>
</comment>
<dbReference type="Pfam" id="PF00651">
    <property type="entry name" value="BTB"/>
    <property type="match status" value="1"/>
</dbReference>
<organism evidence="2 3">
    <name type="scientific">Gigaspora rosea</name>
    <dbReference type="NCBI Taxonomy" id="44941"/>
    <lineage>
        <taxon>Eukaryota</taxon>
        <taxon>Fungi</taxon>
        <taxon>Fungi incertae sedis</taxon>
        <taxon>Mucoromycota</taxon>
        <taxon>Glomeromycotina</taxon>
        <taxon>Glomeromycetes</taxon>
        <taxon>Diversisporales</taxon>
        <taxon>Gigasporaceae</taxon>
        <taxon>Gigaspora</taxon>
    </lineage>
</organism>
<dbReference type="AlphaFoldDB" id="A0A397V0D0"/>
<keyword evidence="3" id="KW-1185">Reference proteome</keyword>
<name>A0A397V0D0_9GLOM</name>
<dbReference type="SUPFAM" id="SSF54695">
    <property type="entry name" value="POZ domain"/>
    <property type="match status" value="1"/>
</dbReference>
<feature type="domain" description="BTB" evidence="1">
    <location>
        <begin position="38"/>
        <end position="95"/>
    </location>
</feature>
<dbReference type="Gene3D" id="3.30.710.10">
    <property type="entry name" value="Potassium Channel Kv1.1, Chain A"/>
    <property type="match status" value="1"/>
</dbReference>
<accession>A0A397V0D0</accession>